<name>A0A934PPT9_9SPHI</name>
<dbReference type="Gene3D" id="3.10.450.360">
    <property type="match status" value="1"/>
</dbReference>
<feature type="chain" id="PRO_5036883596" evidence="1">
    <location>
        <begin position="23"/>
        <end position="148"/>
    </location>
</feature>
<reference evidence="3" key="1">
    <citation type="submission" date="2020-12" db="EMBL/GenBank/DDBJ databases">
        <title>Bacterial novel species Mucilaginibacter sp. SD-g isolated from soil.</title>
        <authorList>
            <person name="Jung H.-Y."/>
        </authorList>
    </citation>
    <scope>NUCLEOTIDE SEQUENCE</scope>
    <source>
        <strain evidence="3">SD-g</strain>
    </source>
</reference>
<evidence type="ECO:0000313" key="3">
    <source>
        <dbReference type="EMBL" id="MBK0378513.1"/>
    </source>
</evidence>
<comment type="caution">
    <text evidence="3">The sequence shown here is derived from an EMBL/GenBank/DDBJ whole genome shotgun (WGS) entry which is preliminary data.</text>
</comment>
<dbReference type="AlphaFoldDB" id="A0A934PPT9"/>
<sequence>MKKISAMLMLAAAMLFGASAQAQKVKSSLVPASVTTAFKTKYPKAYKVTWEKENGNFEANWGGKSGEDMSVVFTPSGSFVEQVEAISVSALPTAANAYIKAHYAGKKVSEAGKVTDAAGKITYEAEIKGMEVVFDQKGTFIKAGKEND</sequence>
<accession>A0A934PPT9</accession>
<feature type="signal peptide" evidence="1">
    <location>
        <begin position="1"/>
        <end position="22"/>
    </location>
</feature>
<dbReference type="InterPro" id="IPR021533">
    <property type="entry name" value="PepSY-like"/>
</dbReference>
<evidence type="ECO:0000313" key="4">
    <source>
        <dbReference type="Proteomes" id="UP000613193"/>
    </source>
</evidence>
<protein>
    <submittedName>
        <fullName evidence="3">PepSY-like domain-containing protein</fullName>
    </submittedName>
</protein>
<evidence type="ECO:0000259" key="2">
    <source>
        <dbReference type="Pfam" id="PF11396"/>
    </source>
</evidence>
<keyword evidence="4" id="KW-1185">Reference proteome</keyword>
<keyword evidence="1" id="KW-0732">Signal</keyword>
<dbReference type="EMBL" id="JAEHFW010000001">
    <property type="protein sequence ID" value="MBK0378513.1"/>
    <property type="molecule type" value="Genomic_DNA"/>
</dbReference>
<dbReference type="Proteomes" id="UP000613193">
    <property type="component" value="Unassembled WGS sequence"/>
</dbReference>
<dbReference type="SUPFAM" id="SSF160574">
    <property type="entry name" value="BT0923-like"/>
    <property type="match status" value="1"/>
</dbReference>
<gene>
    <name evidence="3" type="ORF">I5M19_04295</name>
</gene>
<proteinExistence type="predicted"/>
<dbReference type="RefSeq" id="WP_200064381.1">
    <property type="nucleotide sequence ID" value="NZ_JAEHFW010000001.1"/>
</dbReference>
<evidence type="ECO:0000256" key="1">
    <source>
        <dbReference type="SAM" id="SignalP"/>
    </source>
</evidence>
<organism evidence="3 4">
    <name type="scientific">Mucilaginibacter segetis</name>
    <dbReference type="NCBI Taxonomy" id="2793071"/>
    <lineage>
        <taxon>Bacteria</taxon>
        <taxon>Pseudomonadati</taxon>
        <taxon>Bacteroidota</taxon>
        <taxon>Sphingobacteriia</taxon>
        <taxon>Sphingobacteriales</taxon>
        <taxon>Sphingobacteriaceae</taxon>
        <taxon>Mucilaginibacter</taxon>
    </lineage>
</organism>
<feature type="domain" description="Putative beta-lactamase-inhibitor-like PepSY-like" evidence="2">
    <location>
        <begin position="71"/>
        <end position="142"/>
    </location>
</feature>
<dbReference type="Pfam" id="PF11396">
    <property type="entry name" value="PepSY_like"/>
    <property type="match status" value="1"/>
</dbReference>